<evidence type="ECO:0000259" key="2">
    <source>
        <dbReference type="PROSITE" id="PS51729"/>
    </source>
</evidence>
<sequence>MNPTVSDATDRRRIEIAAGETVLGYVEYRRRPGVISLLHTEIDPARKGEGLGTRLIKGALDIARAEGLAVQPYCPFVQRFIARHREYLDLVPAARRADFGLAR</sequence>
<dbReference type="RefSeq" id="WP_083150359.1">
    <property type="nucleotide sequence ID" value="NZ_AP022560.1"/>
</dbReference>
<keyword evidence="4" id="KW-1185">Reference proteome</keyword>
<dbReference type="EMBL" id="AP022560">
    <property type="protein sequence ID" value="BBX03555.1"/>
    <property type="molecule type" value="Genomic_DNA"/>
</dbReference>
<dbReference type="Pfam" id="PF14542">
    <property type="entry name" value="Acetyltransf_CG"/>
    <property type="match status" value="1"/>
</dbReference>
<reference evidence="3 4" key="1">
    <citation type="journal article" date="2019" name="Emerg. Microbes Infect.">
        <title>Comprehensive subspecies identification of 175 nontuberculous mycobacteria species based on 7547 genomic profiles.</title>
        <authorList>
            <person name="Matsumoto Y."/>
            <person name="Kinjo T."/>
            <person name="Motooka D."/>
            <person name="Nabeya D."/>
            <person name="Jung N."/>
            <person name="Uechi K."/>
            <person name="Horii T."/>
            <person name="Iida T."/>
            <person name="Fujita J."/>
            <person name="Nakamura S."/>
        </authorList>
    </citation>
    <scope>NUCLEOTIDE SEQUENCE [LARGE SCALE GENOMIC DNA]</scope>
    <source>
        <strain evidence="3 4">JCM 6375</strain>
    </source>
</reference>
<accession>A0AAD1M8I1</accession>
<dbReference type="PROSITE" id="PS51186">
    <property type="entry name" value="GNAT"/>
    <property type="match status" value="1"/>
</dbReference>
<organism evidence="3 4">
    <name type="scientific">Mycolicibacterium moriokaense</name>
    <dbReference type="NCBI Taxonomy" id="39691"/>
    <lineage>
        <taxon>Bacteria</taxon>
        <taxon>Bacillati</taxon>
        <taxon>Actinomycetota</taxon>
        <taxon>Actinomycetes</taxon>
        <taxon>Mycobacteriales</taxon>
        <taxon>Mycobacteriaceae</taxon>
        <taxon>Mycolicibacterium</taxon>
    </lineage>
</organism>
<feature type="domain" description="N-acetyltransferase" evidence="1">
    <location>
        <begin position="1"/>
        <end position="103"/>
    </location>
</feature>
<dbReference type="InterPro" id="IPR031165">
    <property type="entry name" value="GNAT_YJDJ"/>
</dbReference>
<proteinExistence type="predicted"/>
<dbReference type="PROSITE" id="PS51729">
    <property type="entry name" value="GNAT_YJDJ"/>
    <property type="match status" value="1"/>
</dbReference>
<dbReference type="GO" id="GO:0016747">
    <property type="term" value="F:acyltransferase activity, transferring groups other than amino-acyl groups"/>
    <property type="evidence" value="ECO:0007669"/>
    <property type="project" value="InterPro"/>
</dbReference>
<name>A0AAD1M8I1_9MYCO</name>
<protein>
    <submittedName>
        <fullName evidence="3">N-acetyltransferase</fullName>
    </submittedName>
</protein>
<dbReference type="InterPro" id="IPR000182">
    <property type="entry name" value="GNAT_dom"/>
</dbReference>
<dbReference type="Gene3D" id="3.40.630.30">
    <property type="match status" value="1"/>
</dbReference>
<dbReference type="PANTHER" id="PTHR31435">
    <property type="entry name" value="PROTEIN NATD1"/>
    <property type="match status" value="1"/>
</dbReference>
<dbReference type="SUPFAM" id="SSF55729">
    <property type="entry name" value="Acyl-CoA N-acyltransferases (Nat)"/>
    <property type="match status" value="1"/>
</dbReference>
<dbReference type="PANTHER" id="PTHR31435:SF10">
    <property type="entry name" value="BSR4717 PROTEIN"/>
    <property type="match status" value="1"/>
</dbReference>
<dbReference type="InterPro" id="IPR045057">
    <property type="entry name" value="Gcn5-rel_NAT"/>
</dbReference>
<gene>
    <name evidence="3" type="ORF">MMOR_44910</name>
</gene>
<feature type="domain" description="N-acetyltransferase" evidence="2">
    <location>
        <begin position="6"/>
        <end position="92"/>
    </location>
</feature>
<dbReference type="InterPro" id="IPR016181">
    <property type="entry name" value="Acyl_CoA_acyltransferase"/>
</dbReference>
<evidence type="ECO:0000313" key="4">
    <source>
        <dbReference type="Proteomes" id="UP000466681"/>
    </source>
</evidence>
<evidence type="ECO:0000313" key="3">
    <source>
        <dbReference type="EMBL" id="BBX03555.1"/>
    </source>
</evidence>
<dbReference type="KEGG" id="mmor:MMOR_44910"/>
<dbReference type="Proteomes" id="UP000466681">
    <property type="component" value="Chromosome"/>
</dbReference>
<evidence type="ECO:0000259" key="1">
    <source>
        <dbReference type="PROSITE" id="PS51186"/>
    </source>
</evidence>
<dbReference type="AlphaFoldDB" id="A0AAD1M8I1"/>